<dbReference type="GO" id="GO:0016020">
    <property type="term" value="C:membrane"/>
    <property type="evidence" value="ECO:0007669"/>
    <property type="project" value="TreeGrafter"/>
</dbReference>
<comment type="caution">
    <text evidence="3">The sequence shown here is derived from an EMBL/GenBank/DDBJ whole genome shotgun (WGS) entry which is preliminary data.</text>
</comment>
<dbReference type="eggNOG" id="COG0300">
    <property type="taxonomic scope" value="Bacteria"/>
</dbReference>
<dbReference type="PANTHER" id="PTHR44196">
    <property type="entry name" value="DEHYDROGENASE/REDUCTASE SDR FAMILY MEMBER 7B"/>
    <property type="match status" value="1"/>
</dbReference>
<comment type="similarity">
    <text evidence="1">Belongs to the short-chain dehydrogenases/reductases (SDR) family.</text>
</comment>
<dbReference type="PRINTS" id="PR00081">
    <property type="entry name" value="GDHRDH"/>
</dbReference>
<dbReference type="RefSeq" id="WP_006950393.1">
    <property type="nucleotide sequence ID" value="NZ_GL397214.1"/>
</dbReference>
<organism evidence="3 4">
    <name type="scientific">Hoylesella marshii DSM 16973 = JCM 13450</name>
    <dbReference type="NCBI Taxonomy" id="862515"/>
    <lineage>
        <taxon>Bacteria</taxon>
        <taxon>Pseudomonadati</taxon>
        <taxon>Bacteroidota</taxon>
        <taxon>Bacteroidia</taxon>
        <taxon>Bacteroidales</taxon>
        <taxon>Prevotellaceae</taxon>
        <taxon>Hoylesella</taxon>
    </lineage>
</organism>
<dbReference type="AlphaFoldDB" id="E0NV34"/>
<dbReference type="HOGENOM" id="CLU_010194_2_1_10"/>
<dbReference type="EMBL" id="AEEI01000056">
    <property type="protein sequence ID" value="EFM01032.1"/>
    <property type="molecule type" value="Genomic_DNA"/>
</dbReference>
<dbReference type="SUPFAM" id="SSF51735">
    <property type="entry name" value="NAD(P)-binding Rossmann-fold domains"/>
    <property type="match status" value="1"/>
</dbReference>
<evidence type="ECO:0000313" key="4">
    <source>
        <dbReference type="Proteomes" id="UP000004394"/>
    </source>
</evidence>
<dbReference type="PANTHER" id="PTHR44196:SF1">
    <property type="entry name" value="DEHYDROGENASE_REDUCTASE SDR FAMILY MEMBER 7B"/>
    <property type="match status" value="1"/>
</dbReference>
<evidence type="ECO:0000256" key="2">
    <source>
        <dbReference type="ARBA" id="ARBA00023002"/>
    </source>
</evidence>
<sequence>MTHTHTPFWALPVYPPVGIDRQQLARHYHGRQVVITGASRGIGRALTQQLIDIGARLFLIARNEEALQTLCHEARQRGCEADYYAIDLRERNDLEVCCKTMKEKLSVVDFLFCNAGKSIRRRIEASVDRLHDFDRTMDLNYRASVALSIALLPALQRSGGRIIYVSSVSTLYPSAPAWSAYHASKCAANTWYETAVVELRPRGIQVQIAYLPLVHTEMSDVTETYSKIPAYSPEQAARILLRLSMQRRFTYKPWWARLSAPIAHLLSPLLRMLYSRLL</sequence>
<evidence type="ECO:0000313" key="3">
    <source>
        <dbReference type="EMBL" id="EFM01032.1"/>
    </source>
</evidence>
<keyword evidence="4" id="KW-1185">Reference proteome</keyword>
<dbReference type="Proteomes" id="UP000004394">
    <property type="component" value="Unassembled WGS sequence"/>
</dbReference>
<protein>
    <submittedName>
        <fullName evidence="3">Oxidoreductase, short chain dehydrogenase/reductase family protein</fullName>
    </submittedName>
</protein>
<dbReference type="Gene3D" id="3.40.50.720">
    <property type="entry name" value="NAD(P)-binding Rossmann-like Domain"/>
    <property type="match status" value="1"/>
</dbReference>
<keyword evidence="2" id="KW-0560">Oxidoreductase</keyword>
<gene>
    <name evidence="3" type="primary">acrA</name>
    <name evidence="3" type="ORF">HMPREF0658_2039</name>
</gene>
<evidence type="ECO:0000256" key="1">
    <source>
        <dbReference type="ARBA" id="ARBA00006484"/>
    </source>
</evidence>
<dbReference type="InterPro" id="IPR036291">
    <property type="entry name" value="NAD(P)-bd_dom_sf"/>
</dbReference>
<dbReference type="CDD" id="cd05233">
    <property type="entry name" value="SDR_c"/>
    <property type="match status" value="1"/>
</dbReference>
<name>E0NV34_9BACT</name>
<proteinExistence type="inferred from homology"/>
<reference evidence="3" key="1">
    <citation type="submission" date="2010-07" db="EMBL/GenBank/DDBJ databases">
        <authorList>
            <person name="Muzny D."/>
            <person name="Qin X."/>
            <person name="Deng J."/>
            <person name="Jiang H."/>
            <person name="Liu Y."/>
            <person name="Qu J."/>
            <person name="Song X.-Z."/>
            <person name="Zhang L."/>
            <person name="Thornton R."/>
            <person name="Coyle M."/>
            <person name="Francisco L."/>
            <person name="Jackson L."/>
            <person name="Javaid M."/>
            <person name="Korchina V."/>
            <person name="Kovar C."/>
            <person name="Mata R."/>
            <person name="Mathew T."/>
            <person name="Ngo R."/>
            <person name="Nguyen L."/>
            <person name="Nguyen N."/>
            <person name="Okwuonu G."/>
            <person name="Ongeri F."/>
            <person name="Pham C."/>
            <person name="Simmons D."/>
            <person name="Wilczek-Boney K."/>
            <person name="Hale W."/>
            <person name="Jakkamsetti A."/>
            <person name="Pham P."/>
            <person name="Ruth R."/>
            <person name="San Lucas F."/>
            <person name="Warren J."/>
            <person name="Zhang J."/>
            <person name="Zhao Z."/>
            <person name="Zhou C."/>
            <person name="Zhu D."/>
            <person name="Lee S."/>
            <person name="Bess C."/>
            <person name="Blankenburg K."/>
            <person name="Forbes L."/>
            <person name="Fu Q."/>
            <person name="Gubbala S."/>
            <person name="Hirani K."/>
            <person name="Jayaseelan J.C."/>
            <person name="Lara F."/>
            <person name="Munidasa M."/>
            <person name="Palculict T."/>
            <person name="Patil S."/>
            <person name="Pu L.-L."/>
            <person name="Saada N."/>
            <person name="Tang L."/>
            <person name="Weissenberger G."/>
            <person name="Zhu Y."/>
            <person name="Hemphill L."/>
            <person name="Shang Y."/>
            <person name="Youmans B."/>
            <person name="Ayvaz T."/>
            <person name="Ross M."/>
            <person name="Santibanez J."/>
            <person name="Aqrawi P."/>
            <person name="Gross S."/>
            <person name="Joshi V."/>
            <person name="Fowler G."/>
            <person name="Nazareth L."/>
            <person name="Reid J."/>
            <person name="Worley K."/>
            <person name="Petrosino J."/>
            <person name="Highlander S."/>
            <person name="Gibbs R."/>
        </authorList>
    </citation>
    <scope>NUCLEOTIDE SEQUENCE [LARGE SCALE GENOMIC DNA]</scope>
    <source>
        <strain evidence="3">DSM 16973</strain>
    </source>
</reference>
<dbReference type="Pfam" id="PF00106">
    <property type="entry name" value="adh_short"/>
    <property type="match status" value="1"/>
</dbReference>
<dbReference type="GO" id="GO:0016491">
    <property type="term" value="F:oxidoreductase activity"/>
    <property type="evidence" value="ECO:0007669"/>
    <property type="project" value="UniProtKB-KW"/>
</dbReference>
<dbReference type="InterPro" id="IPR002347">
    <property type="entry name" value="SDR_fam"/>
</dbReference>
<accession>E0NV34</accession>
<dbReference type="STRING" id="862515.HMPREF0658_2039"/>